<proteinExistence type="predicted"/>
<keyword evidence="1" id="KW-1133">Transmembrane helix</keyword>
<sequence length="95" mass="11062">MVVNDLRTFKGKTTKFGVDLLGLLLLYGYINFILIYIKKHCFCVKNHLLFLGCVRKQQYLCIVNETKRMSGDVRNKIDSIENLRDIIGIRPKGKR</sequence>
<evidence type="ECO:0000313" key="3">
    <source>
        <dbReference type="Proteomes" id="UP000005283"/>
    </source>
</evidence>
<evidence type="ECO:0000313" key="2">
    <source>
        <dbReference type="EMBL" id="EFA91532.1"/>
    </source>
</evidence>
<gene>
    <name evidence="2" type="ORF">HMPREF0650_2427</name>
</gene>
<feature type="transmembrane region" description="Helical" evidence="1">
    <location>
        <begin position="20"/>
        <end position="37"/>
    </location>
</feature>
<accession>D1W7D6</accession>
<evidence type="ECO:0000256" key="1">
    <source>
        <dbReference type="SAM" id="Phobius"/>
    </source>
</evidence>
<dbReference type="Proteomes" id="UP000005283">
    <property type="component" value="Unassembled WGS sequence"/>
</dbReference>
<keyword evidence="3" id="KW-1185">Reference proteome</keyword>
<organism evidence="2 3">
    <name type="scientific">Hoylesella buccalis ATCC 35310</name>
    <dbReference type="NCBI Taxonomy" id="679190"/>
    <lineage>
        <taxon>Bacteria</taxon>
        <taxon>Pseudomonadati</taxon>
        <taxon>Bacteroidota</taxon>
        <taxon>Bacteroidia</taxon>
        <taxon>Bacteroidales</taxon>
        <taxon>Prevotellaceae</taxon>
        <taxon>Hoylesella</taxon>
    </lineage>
</organism>
<keyword evidence="1" id="KW-0472">Membrane</keyword>
<reference evidence="2 3" key="1">
    <citation type="submission" date="2009-12" db="EMBL/GenBank/DDBJ databases">
        <title>Genome Sequence of Prevotella buccalis ATCC 35310.</title>
        <authorList>
            <person name="Durkin A.S."/>
            <person name="Madupu R."/>
            <person name="Torralba M."/>
            <person name="Methe B."/>
            <person name="Sutton G."/>
            <person name="Strausberg R.L."/>
            <person name="Nelson K.E."/>
        </authorList>
    </citation>
    <scope>NUCLEOTIDE SEQUENCE [LARGE SCALE GENOMIC DNA]</scope>
    <source>
        <strain evidence="2 3">ATCC 35310</strain>
    </source>
</reference>
<keyword evidence="1" id="KW-0812">Transmembrane</keyword>
<dbReference type="AlphaFoldDB" id="D1W7D6"/>
<name>D1W7D6_9BACT</name>
<dbReference type="EMBL" id="ADEG01000086">
    <property type="protein sequence ID" value="EFA91532.1"/>
    <property type="molecule type" value="Genomic_DNA"/>
</dbReference>
<protein>
    <submittedName>
        <fullName evidence="2">Uncharacterized protein</fullName>
    </submittedName>
</protein>
<comment type="caution">
    <text evidence="2">The sequence shown here is derived from an EMBL/GenBank/DDBJ whole genome shotgun (WGS) entry which is preliminary data.</text>
</comment>